<feature type="disulfide bond" evidence="11">
    <location>
        <begin position="176"/>
        <end position="183"/>
    </location>
</feature>
<keyword evidence="14" id="KW-1185">Reference proteome</keyword>
<evidence type="ECO:0000256" key="1">
    <source>
        <dbReference type="ARBA" id="ARBA00004613"/>
    </source>
</evidence>
<dbReference type="InterPro" id="IPR011150">
    <property type="entry name" value="Cutinase_monf"/>
</dbReference>
<reference evidence="13 14" key="1">
    <citation type="submission" date="2013-03" db="EMBL/GenBank/DDBJ databases">
        <title>The Genome Sequence of Exophiala aquamarina CBS 119918.</title>
        <authorList>
            <consortium name="The Broad Institute Genomics Platform"/>
            <person name="Cuomo C."/>
            <person name="de Hoog S."/>
            <person name="Gorbushina A."/>
            <person name="Walker B."/>
            <person name="Young S.K."/>
            <person name="Zeng Q."/>
            <person name="Gargeya S."/>
            <person name="Fitzgerald M."/>
            <person name="Haas B."/>
            <person name="Abouelleil A."/>
            <person name="Allen A.W."/>
            <person name="Alvarado L."/>
            <person name="Arachchi H.M."/>
            <person name="Berlin A.M."/>
            <person name="Chapman S.B."/>
            <person name="Gainer-Dewar J."/>
            <person name="Goldberg J."/>
            <person name="Griggs A."/>
            <person name="Gujja S."/>
            <person name="Hansen M."/>
            <person name="Howarth C."/>
            <person name="Imamovic A."/>
            <person name="Ireland A."/>
            <person name="Larimer J."/>
            <person name="McCowan C."/>
            <person name="Murphy C."/>
            <person name="Pearson M."/>
            <person name="Poon T.W."/>
            <person name="Priest M."/>
            <person name="Roberts A."/>
            <person name="Saif S."/>
            <person name="Shea T."/>
            <person name="Sisk P."/>
            <person name="Sykes S."/>
            <person name="Wortman J."/>
            <person name="Nusbaum C."/>
            <person name="Birren B."/>
        </authorList>
    </citation>
    <scope>NUCLEOTIDE SEQUENCE [LARGE SCALE GENOMIC DNA]</scope>
    <source>
        <strain evidence="13 14">CBS 119918</strain>
    </source>
</reference>
<comment type="subcellular location">
    <subcellularLocation>
        <location evidence="1 12">Secreted</location>
    </subcellularLocation>
</comment>
<dbReference type="Proteomes" id="UP000027920">
    <property type="component" value="Unassembled WGS sequence"/>
</dbReference>
<comment type="function">
    <text evidence="12">Catalyzes the hydrolysis of complex carboxylic polyesters found in the cell wall of plants. Degrades cutin, a macromolecule that forms the structure of the plant cuticle.</text>
</comment>
<dbReference type="InterPro" id="IPR043579">
    <property type="entry name" value="CUTINASE_2"/>
</dbReference>
<dbReference type="InterPro" id="IPR043580">
    <property type="entry name" value="CUTINASE_1"/>
</dbReference>
<evidence type="ECO:0000256" key="5">
    <source>
        <dbReference type="ARBA" id="ARBA00022525"/>
    </source>
</evidence>
<comment type="caution">
    <text evidence="13">The sequence shown here is derived from an EMBL/GenBank/DDBJ whole genome shotgun (WGS) entry which is preliminary data.</text>
</comment>
<dbReference type="AlphaFoldDB" id="A0A072P7E8"/>
<keyword evidence="4 12" id="KW-0719">Serine esterase</keyword>
<dbReference type="Pfam" id="PF01083">
    <property type="entry name" value="Cutinase"/>
    <property type="match status" value="1"/>
</dbReference>
<dbReference type="PANTHER" id="PTHR48250">
    <property type="entry name" value="CUTINASE 2-RELATED"/>
    <property type="match status" value="1"/>
</dbReference>
<accession>A0A072P7E8</accession>
<dbReference type="Gene3D" id="3.40.50.1820">
    <property type="entry name" value="alpha/beta hydrolase"/>
    <property type="match status" value="1"/>
</dbReference>
<keyword evidence="6 12" id="KW-0732">Signal</keyword>
<name>A0A072P7E8_9EURO</name>
<evidence type="ECO:0000313" key="13">
    <source>
        <dbReference type="EMBL" id="KEF51530.1"/>
    </source>
</evidence>
<evidence type="ECO:0000256" key="12">
    <source>
        <dbReference type="RuleBase" id="RU361263"/>
    </source>
</evidence>
<comment type="similarity">
    <text evidence="2 12">Belongs to the cutinase family.</text>
</comment>
<evidence type="ECO:0000256" key="7">
    <source>
        <dbReference type="ARBA" id="ARBA00022801"/>
    </source>
</evidence>
<feature type="chain" id="PRO_5005104335" description="Cutinase" evidence="12">
    <location>
        <begin position="17"/>
        <end position="214"/>
    </location>
</feature>
<dbReference type="VEuPathDB" id="FungiDB:A1O9_12447"/>
<dbReference type="RefSeq" id="XP_013254120.1">
    <property type="nucleotide sequence ID" value="XM_013398666.1"/>
</dbReference>
<dbReference type="OrthoDB" id="3225429at2759"/>
<evidence type="ECO:0000256" key="2">
    <source>
        <dbReference type="ARBA" id="ARBA00007534"/>
    </source>
</evidence>
<evidence type="ECO:0000256" key="11">
    <source>
        <dbReference type="PIRSR" id="PIRSR611150-2"/>
    </source>
</evidence>
<dbReference type="PROSITE" id="PS00155">
    <property type="entry name" value="CUTINASE_1"/>
    <property type="match status" value="1"/>
</dbReference>
<organism evidence="13 14">
    <name type="scientific">Exophiala aquamarina CBS 119918</name>
    <dbReference type="NCBI Taxonomy" id="1182545"/>
    <lineage>
        <taxon>Eukaryota</taxon>
        <taxon>Fungi</taxon>
        <taxon>Dikarya</taxon>
        <taxon>Ascomycota</taxon>
        <taxon>Pezizomycotina</taxon>
        <taxon>Eurotiomycetes</taxon>
        <taxon>Chaetothyriomycetidae</taxon>
        <taxon>Chaetothyriales</taxon>
        <taxon>Herpotrichiellaceae</taxon>
        <taxon>Exophiala</taxon>
    </lineage>
</organism>
<dbReference type="GO" id="GO:0050525">
    <property type="term" value="F:cutinase activity"/>
    <property type="evidence" value="ECO:0007669"/>
    <property type="project" value="UniProtKB-UniRule"/>
</dbReference>
<comment type="catalytic activity">
    <reaction evidence="9 12">
        <text>cutin + H2O = cutin monomers.</text>
        <dbReference type="EC" id="3.1.1.74"/>
    </reaction>
</comment>
<keyword evidence="7 12" id="KW-0378">Hydrolase</keyword>
<dbReference type="GO" id="GO:0016052">
    <property type="term" value="P:carbohydrate catabolic process"/>
    <property type="evidence" value="ECO:0007669"/>
    <property type="project" value="TreeGrafter"/>
</dbReference>
<dbReference type="InterPro" id="IPR000675">
    <property type="entry name" value="Cutinase/axe"/>
</dbReference>
<dbReference type="InterPro" id="IPR029058">
    <property type="entry name" value="AB_hydrolase_fold"/>
</dbReference>
<dbReference type="EC" id="3.1.1.74" evidence="3 12"/>
<sequence>MHFALILPFLTALVAAGPIEKRQTIRLNADEFVEGGCRDTIVFFARGTTEGGNMGSIVGPPFANGLKDSLGDANVAIQGIDYPAAIAGNLVPGGADPGGIRTMADFLTQAAAQCPDSALVASGYSQGAALVHRAVEDLPQNVKDQMVAAVTFGDTQNEQDNEQIPNFDPAKTLIICNAGDAVCSGSLLILPAHLTYGVRADEAVDFVVGKVGVA</sequence>
<dbReference type="SMART" id="SM01110">
    <property type="entry name" value="Cutinase"/>
    <property type="match status" value="1"/>
</dbReference>
<proteinExistence type="inferred from homology"/>
<evidence type="ECO:0000313" key="14">
    <source>
        <dbReference type="Proteomes" id="UP000027920"/>
    </source>
</evidence>
<feature type="active site" description="Nucleophile" evidence="10">
    <location>
        <position position="125"/>
    </location>
</feature>
<keyword evidence="5 12" id="KW-0964">Secreted</keyword>
<dbReference type="PANTHER" id="PTHR48250:SF3">
    <property type="entry name" value="CUTINASE 1-RELATED"/>
    <property type="match status" value="1"/>
</dbReference>
<feature type="disulfide bond" evidence="11">
    <location>
        <begin position="37"/>
        <end position="114"/>
    </location>
</feature>
<dbReference type="SUPFAM" id="SSF53474">
    <property type="entry name" value="alpha/beta-Hydrolases"/>
    <property type="match status" value="1"/>
</dbReference>
<feature type="active site" evidence="10">
    <location>
        <position position="180"/>
    </location>
</feature>
<gene>
    <name evidence="13" type="ORF">A1O9_12447</name>
</gene>
<keyword evidence="8 11" id="KW-1015">Disulfide bond</keyword>
<dbReference type="EMBL" id="AMGV01000023">
    <property type="protein sequence ID" value="KEF51530.1"/>
    <property type="molecule type" value="Genomic_DNA"/>
</dbReference>
<feature type="signal peptide" evidence="12">
    <location>
        <begin position="1"/>
        <end position="16"/>
    </location>
</feature>
<dbReference type="GO" id="GO:0005576">
    <property type="term" value="C:extracellular region"/>
    <property type="evidence" value="ECO:0007669"/>
    <property type="project" value="UniProtKB-SubCell"/>
</dbReference>
<evidence type="ECO:0000256" key="4">
    <source>
        <dbReference type="ARBA" id="ARBA00022487"/>
    </source>
</evidence>
<dbReference type="HOGENOM" id="CLU_040058_2_2_1"/>
<dbReference type="STRING" id="1182545.A0A072P7E8"/>
<feature type="active site" description="Proton donor/acceptor" evidence="10">
    <location>
        <position position="193"/>
    </location>
</feature>
<protein>
    <recommendedName>
        <fullName evidence="3 12">Cutinase</fullName>
        <ecNumber evidence="3 12">3.1.1.74</ecNumber>
    </recommendedName>
</protein>
<evidence type="ECO:0000256" key="9">
    <source>
        <dbReference type="ARBA" id="ARBA00034045"/>
    </source>
</evidence>
<evidence type="ECO:0000256" key="3">
    <source>
        <dbReference type="ARBA" id="ARBA00013095"/>
    </source>
</evidence>
<dbReference type="PROSITE" id="PS00931">
    <property type="entry name" value="CUTINASE_2"/>
    <property type="match status" value="1"/>
</dbReference>
<dbReference type="GeneID" id="25287341"/>
<dbReference type="PRINTS" id="PR00129">
    <property type="entry name" value="CUTINASE"/>
</dbReference>
<evidence type="ECO:0000256" key="6">
    <source>
        <dbReference type="ARBA" id="ARBA00022729"/>
    </source>
</evidence>
<evidence type="ECO:0000256" key="10">
    <source>
        <dbReference type="PIRSR" id="PIRSR611150-1"/>
    </source>
</evidence>
<evidence type="ECO:0000256" key="8">
    <source>
        <dbReference type="ARBA" id="ARBA00023157"/>
    </source>
</evidence>